<feature type="region of interest" description="Disordered" evidence="6">
    <location>
        <begin position="188"/>
        <end position="213"/>
    </location>
</feature>
<comment type="caution">
    <text evidence="8">The sequence shown here is derived from an EMBL/GenBank/DDBJ whole genome shotgun (WGS) entry which is preliminary data.</text>
</comment>
<evidence type="ECO:0000256" key="6">
    <source>
        <dbReference type="SAM" id="MobiDB-lite"/>
    </source>
</evidence>
<evidence type="ECO:0000256" key="2">
    <source>
        <dbReference type="ARBA" id="ARBA00005885"/>
    </source>
</evidence>
<dbReference type="PANTHER" id="PTHR47067">
    <property type="entry name" value="TPX2 (TARGETING PROTEIN FOR XKLP2) PROTEIN FAMILY-RELATED"/>
    <property type="match status" value="1"/>
</dbReference>
<evidence type="ECO:0000256" key="3">
    <source>
        <dbReference type="ARBA" id="ARBA00022490"/>
    </source>
</evidence>
<sequence length="524" mass="57738">MGDSTCLMHGFSHASAIPNESKQGNPMHVPGESISFGRFMTEPLSWEKWSTFSHKKYVEEAERFAQPGSVAQKKAFFEAHYKRIAAQKAAALLEQENAAKNDNAKAEFEGDIENDNANGQQRVSLNSQLDVVEKIEDVKIHDVKEDCEVNGNSHSSIGVVEISKVGENEASTESPLKRSSINQIDNLENQDTVSVSESSGTTQMEKPLLKHNSVVSEDIPSVESKKRSGLSSLKSSIRRKAWRVPSTPAKPVTPHFKKENNVIHSTRKSNVDSIDKKRSSPKSLRELINLVPIKEPNKEPIFATKKSASSGLASSSIRTPKVCSTPLRTPNMGTTKGASKNPAATPLSENRRMKTPVDPSATGSKTTGPKWHILSAVSIIFPSVDDKKHSNPNEALKLEEKFNAKAVQKAQLQNNLKEKAGNEVRKLSFSFCFKARPLPDFYKERETSINQIKKTPAARTQTAVLGRSVSNKKQGTISMPPPPPPPKFIAKNQSRKNVAKSSKFLTTSLPERITHENKSPNIQH</sequence>
<dbReference type="EMBL" id="JABTTQ020000006">
    <property type="protein sequence ID" value="KAK6153132.1"/>
    <property type="molecule type" value="Genomic_DNA"/>
</dbReference>
<feature type="compositionally biased region" description="Polar residues" evidence="6">
    <location>
        <begin position="499"/>
        <end position="509"/>
    </location>
</feature>
<gene>
    <name evidence="8" type="ORF">DH2020_012771</name>
</gene>
<dbReference type="Pfam" id="PF06886">
    <property type="entry name" value="TPX2"/>
    <property type="match status" value="1"/>
</dbReference>
<feature type="region of interest" description="Disordered" evidence="6">
    <location>
        <begin position="313"/>
        <end position="368"/>
    </location>
</feature>
<evidence type="ECO:0000256" key="5">
    <source>
        <dbReference type="ARBA" id="ARBA00023212"/>
    </source>
</evidence>
<evidence type="ECO:0000256" key="1">
    <source>
        <dbReference type="ARBA" id="ARBA00004245"/>
    </source>
</evidence>
<keyword evidence="9" id="KW-1185">Reference proteome</keyword>
<evidence type="ECO:0000259" key="7">
    <source>
        <dbReference type="Pfam" id="PF06886"/>
    </source>
</evidence>
<evidence type="ECO:0000313" key="9">
    <source>
        <dbReference type="Proteomes" id="UP001318860"/>
    </source>
</evidence>
<evidence type="ECO:0000256" key="4">
    <source>
        <dbReference type="ARBA" id="ARBA00022701"/>
    </source>
</evidence>
<comment type="similarity">
    <text evidence="2">Belongs to the TPX2 family.</text>
</comment>
<feature type="region of interest" description="Disordered" evidence="6">
    <location>
        <begin position="454"/>
        <end position="524"/>
    </location>
</feature>
<feature type="compositionally biased region" description="Polar residues" evidence="6">
    <location>
        <begin position="188"/>
        <end position="204"/>
    </location>
</feature>
<dbReference type="InterPro" id="IPR044216">
    <property type="entry name" value="WDL7"/>
</dbReference>
<name>A0ABR0X3F3_REHGL</name>
<comment type="subcellular location">
    <subcellularLocation>
        <location evidence="1">Cytoplasm</location>
        <location evidence="1">Cytoskeleton</location>
    </subcellularLocation>
</comment>
<proteinExistence type="inferred from homology"/>
<keyword evidence="3" id="KW-0963">Cytoplasm</keyword>
<feature type="compositionally biased region" description="Polar residues" evidence="6">
    <location>
        <begin position="326"/>
        <end position="338"/>
    </location>
</feature>
<dbReference type="InterPro" id="IPR027329">
    <property type="entry name" value="TPX2_C"/>
</dbReference>
<accession>A0ABR0X3F3</accession>
<evidence type="ECO:0000313" key="8">
    <source>
        <dbReference type="EMBL" id="KAK6153132.1"/>
    </source>
</evidence>
<feature type="compositionally biased region" description="Polar residues" evidence="6">
    <location>
        <begin position="454"/>
        <end position="477"/>
    </location>
</feature>
<protein>
    <recommendedName>
        <fullName evidence="7">TPX2 C-terminal domain-containing protein</fullName>
    </recommendedName>
</protein>
<dbReference type="Proteomes" id="UP001318860">
    <property type="component" value="Unassembled WGS sequence"/>
</dbReference>
<organism evidence="8 9">
    <name type="scientific">Rehmannia glutinosa</name>
    <name type="common">Chinese foxglove</name>
    <dbReference type="NCBI Taxonomy" id="99300"/>
    <lineage>
        <taxon>Eukaryota</taxon>
        <taxon>Viridiplantae</taxon>
        <taxon>Streptophyta</taxon>
        <taxon>Embryophyta</taxon>
        <taxon>Tracheophyta</taxon>
        <taxon>Spermatophyta</taxon>
        <taxon>Magnoliopsida</taxon>
        <taxon>eudicotyledons</taxon>
        <taxon>Gunneridae</taxon>
        <taxon>Pentapetalae</taxon>
        <taxon>asterids</taxon>
        <taxon>lamiids</taxon>
        <taxon>Lamiales</taxon>
        <taxon>Orobanchaceae</taxon>
        <taxon>Rehmannieae</taxon>
        <taxon>Rehmannia</taxon>
    </lineage>
</organism>
<keyword evidence="5" id="KW-0206">Cytoskeleton</keyword>
<feature type="domain" description="TPX2 C-terminal" evidence="7">
    <location>
        <begin position="397"/>
        <end position="446"/>
    </location>
</feature>
<reference evidence="8 9" key="1">
    <citation type="journal article" date="2021" name="Comput. Struct. Biotechnol. J.">
        <title>De novo genome assembly of the potent medicinal plant Rehmannia glutinosa using nanopore technology.</title>
        <authorList>
            <person name="Ma L."/>
            <person name="Dong C."/>
            <person name="Song C."/>
            <person name="Wang X."/>
            <person name="Zheng X."/>
            <person name="Niu Y."/>
            <person name="Chen S."/>
            <person name="Feng W."/>
        </authorList>
    </citation>
    <scope>NUCLEOTIDE SEQUENCE [LARGE SCALE GENOMIC DNA]</scope>
    <source>
        <strain evidence="8">DH-2019</strain>
    </source>
</reference>
<dbReference type="PANTHER" id="PTHR47067:SF7">
    <property type="entry name" value="TPX2 (TARGETING PROTEIN FOR XKLP2) PROTEIN FAMILY"/>
    <property type="match status" value="1"/>
</dbReference>
<keyword evidence="4" id="KW-0493">Microtubule</keyword>